<dbReference type="Proteomes" id="UP000063789">
    <property type="component" value="Chromosome"/>
</dbReference>
<dbReference type="PANTHER" id="PTHR32194:SF0">
    <property type="entry name" value="ATP-DEPENDENT PROTEASE SUBUNIT HSLV"/>
    <property type="match status" value="1"/>
</dbReference>
<dbReference type="GO" id="GO:0005737">
    <property type="term" value="C:cytoplasm"/>
    <property type="evidence" value="ECO:0007669"/>
    <property type="project" value="UniProtKB-SubCell"/>
</dbReference>
<comment type="pathway">
    <text evidence="9">Protein degradation; proteasomal Pup-dependent pathway.</text>
</comment>
<evidence type="ECO:0000256" key="8">
    <source>
        <dbReference type="ARBA" id="ARBA00023145"/>
    </source>
</evidence>
<accession>A0A0N9MPX7</accession>
<keyword evidence="5 9" id="KW-0378">Hydrolase</keyword>
<feature type="chain" id="PRO_5023431701" description="Proteasome subunit beta" evidence="9">
    <location>
        <begin position="49"/>
        <end position="283"/>
    </location>
</feature>
<evidence type="ECO:0000256" key="6">
    <source>
        <dbReference type="ARBA" id="ARBA00022813"/>
    </source>
</evidence>
<feature type="propeptide" id="PRO_5006499946" description="Removed in mature form; by autocatalysis" evidence="9">
    <location>
        <begin position="1"/>
        <end position="48"/>
    </location>
</feature>
<dbReference type="Gene3D" id="3.60.20.10">
    <property type="entry name" value="Glutamine Phosphoribosylpyrophosphate, subunit 1, domain 1"/>
    <property type="match status" value="1"/>
</dbReference>
<dbReference type="GO" id="GO:0004298">
    <property type="term" value="F:threonine-type endopeptidase activity"/>
    <property type="evidence" value="ECO:0007669"/>
    <property type="project" value="UniProtKB-UniRule"/>
</dbReference>
<keyword evidence="6 9" id="KW-0068">Autocatalytic cleavage</keyword>
<evidence type="ECO:0000256" key="4">
    <source>
        <dbReference type="ARBA" id="ARBA00022698"/>
    </source>
</evidence>
<comment type="catalytic activity">
    <reaction evidence="1 9">
        <text>Cleavage of peptide bonds with very broad specificity.</text>
        <dbReference type="EC" id="3.4.25.1"/>
    </reaction>
</comment>
<gene>
    <name evidence="9" type="primary">prcB</name>
    <name evidence="11" type="ORF">ACH46_10485</name>
</gene>
<sequence length="283" mass="29330">MIAVPGEAGSGGISSFTEYLRVHAPERLPHNLIGNGAGPISAEQIPHGTTIVAISYPGGVILAGDRRATMGNLIATRDVQKVYVTDEYSAAGIAGTAGIAIEMVRLFTVELEHYEKIEGVQLTLDGKVARLASMVRSNLGAAMQGLAAIPLLVGFDAEGDPGDRGRIFSFDVAGSRHEETGGYEAIGSGSVFAKSSMKKLFRSTLSASEALSVAVEALYDAADDDSATGGPDLVRRIFPTAVRVSAEGAVVVDEQEIADAAEAVIARRRAASSESAEAPGEQA</sequence>
<comment type="function">
    <text evidence="9">Component of the proteasome core, a large protease complex with broad specificity involved in protein degradation.</text>
</comment>
<evidence type="ECO:0000256" key="2">
    <source>
        <dbReference type="ARBA" id="ARBA00022490"/>
    </source>
</evidence>
<evidence type="ECO:0000313" key="12">
    <source>
        <dbReference type="Proteomes" id="UP000063789"/>
    </source>
</evidence>
<dbReference type="InterPro" id="IPR022483">
    <property type="entry name" value="PSB_actinobac"/>
</dbReference>
<comment type="activity regulation">
    <text evidence="9">The formation of the proteasomal ATPase ARC-20S proteasome complex, likely via the docking of the C-termini of ARC into the intersubunit pockets in the alpha-rings, may trigger opening of the gate for substrate entry. Interconversion between the open-gate and close-gate conformations leads to a dynamic regulation of the 20S proteasome proteolysis activity.</text>
</comment>
<proteinExistence type="inferred from homology"/>
<protein>
    <recommendedName>
        <fullName evidence="9 10">Proteasome subunit beta</fullName>
        <ecNumber evidence="9 10">3.4.25.1</ecNumber>
    </recommendedName>
    <alternativeName>
        <fullName evidence="9">20S proteasome beta subunit</fullName>
    </alternativeName>
    <alternativeName>
        <fullName evidence="9">Proteasome core protein PrcB</fullName>
    </alternativeName>
</protein>
<dbReference type="InterPro" id="IPR029055">
    <property type="entry name" value="Ntn_hydrolases_N"/>
</dbReference>
<dbReference type="GO" id="GO:0019941">
    <property type="term" value="P:modification-dependent protein catabolic process"/>
    <property type="evidence" value="ECO:0007669"/>
    <property type="project" value="UniProtKB-UniRule"/>
</dbReference>
<evidence type="ECO:0000256" key="5">
    <source>
        <dbReference type="ARBA" id="ARBA00022801"/>
    </source>
</evidence>
<keyword evidence="12" id="KW-1185">Reference proteome</keyword>
<dbReference type="RefSeq" id="WP_062392847.1">
    <property type="nucleotide sequence ID" value="NZ_CP011853.1"/>
</dbReference>
<keyword evidence="3 9" id="KW-0645">Protease</keyword>
<keyword evidence="7 9" id="KW-0647">Proteasome</keyword>
<dbReference type="EMBL" id="CP011853">
    <property type="protein sequence ID" value="ALG84849.1"/>
    <property type="molecule type" value="Genomic_DNA"/>
</dbReference>
<dbReference type="GO" id="GO:0010498">
    <property type="term" value="P:proteasomal protein catabolic process"/>
    <property type="evidence" value="ECO:0007669"/>
    <property type="project" value="UniProtKB-UniRule"/>
</dbReference>
<organism evidence="11 12">
    <name type="scientific">Gordonia phthalatica</name>
    <dbReference type="NCBI Taxonomy" id="1136941"/>
    <lineage>
        <taxon>Bacteria</taxon>
        <taxon>Bacillati</taxon>
        <taxon>Actinomycetota</taxon>
        <taxon>Actinomycetes</taxon>
        <taxon>Mycobacteriales</taxon>
        <taxon>Gordoniaceae</taxon>
        <taxon>Gordonia</taxon>
    </lineage>
</organism>
<comment type="subcellular location">
    <subcellularLocation>
        <location evidence="9">Cytoplasm</location>
    </subcellularLocation>
</comment>
<dbReference type="HAMAP" id="MF_02113_B">
    <property type="entry name" value="Proteasome_B_B"/>
    <property type="match status" value="1"/>
</dbReference>
<dbReference type="UniPathway" id="UPA00997"/>
<dbReference type="EC" id="3.4.25.1" evidence="9 10"/>
<dbReference type="PROSITE" id="PS51476">
    <property type="entry name" value="PROTEASOME_BETA_2"/>
    <property type="match status" value="1"/>
</dbReference>
<dbReference type="PATRIC" id="fig|1136941.3.peg.2132"/>
<keyword evidence="2 9" id="KW-0963">Cytoplasm</keyword>
<evidence type="ECO:0000313" key="11">
    <source>
        <dbReference type="EMBL" id="ALG84849.1"/>
    </source>
</evidence>
<dbReference type="GO" id="GO:0019774">
    <property type="term" value="C:proteasome core complex, beta-subunit complex"/>
    <property type="evidence" value="ECO:0007669"/>
    <property type="project" value="UniProtKB-UniRule"/>
</dbReference>
<dbReference type="KEGG" id="goq:ACH46_10485"/>
<evidence type="ECO:0000256" key="1">
    <source>
        <dbReference type="ARBA" id="ARBA00001198"/>
    </source>
</evidence>
<name>A0A0N9MPX7_9ACTN</name>
<evidence type="ECO:0000256" key="7">
    <source>
        <dbReference type="ARBA" id="ARBA00022942"/>
    </source>
</evidence>
<evidence type="ECO:0000256" key="9">
    <source>
        <dbReference type="HAMAP-Rule" id="MF_02113"/>
    </source>
</evidence>
<dbReference type="PANTHER" id="PTHR32194">
    <property type="entry name" value="METALLOPROTEASE TLDD"/>
    <property type="match status" value="1"/>
</dbReference>
<dbReference type="NCBIfam" id="TIGR03690">
    <property type="entry name" value="20S_bact_beta"/>
    <property type="match status" value="1"/>
</dbReference>
<keyword evidence="4 9" id="KW-0888">Threonine protease</keyword>
<dbReference type="InterPro" id="IPR001353">
    <property type="entry name" value="Proteasome_sua/b"/>
</dbReference>
<keyword evidence="8 9" id="KW-0865">Zymogen</keyword>
<comment type="similarity">
    <text evidence="9">Belongs to the peptidase T1B family.</text>
</comment>
<dbReference type="CDD" id="cd01906">
    <property type="entry name" value="proteasome_protease_HslV"/>
    <property type="match status" value="1"/>
</dbReference>
<dbReference type="AlphaFoldDB" id="A0A0N9MPX7"/>
<dbReference type="OrthoDB" id="5174038at2"/>
<dbReference type="InterPro" id="IPR023333">
    <property type="entry name" value="Proteasome_suB-type"/>
</dbReference>
<dbReference type="Pfam" id="PF00227">
    <property type="entry name" value="Proteasome"/>
    <property type="match status" value="1"/>
</dbReference>
<comment type="subunit">
    <text evidence="9">The 20S proteasome core is composed of 14 alpha and 14 beta subunits that assemble into four stacked heptameric rings, resulting in a barrel-shaped structure. The two inner rings, each composed of seven catalytic beta subunits, are sandwiched by two outer rings, each composed of seven alpha subunits. The catalytic chamber with the active sites is on the inside of the barrel. Has a gated structure, the ends of the cylinder being occluded by the N-termini of the alpha-subunits. Is capped by the proteasome-associated ATPase, ARC.</text>
</comment>
<reference evidence="11 12" key="2">
    <citation type="journal article" date="2017" name="Int. J. Syst. Evol. Microbiol.">
        <title>Gordonia phthalatica sp. nov., a di-n-butyl phthalate-degrading bacterium isolated from activated sludge.</title>
        <authorList>
            <person name="Jin D."/>
            <person name="Kong X."/>
            <person name="Jia M."/>
            <person name="Yu X."/>
            <person name="Wang X."/>
            <person name="Zhuang X."/>
            <person name="Deng Y."/>
            <person name="Bai Z."/>
        </authorList>
    </citation>
    <scope>NUCLEOTIDE SEQUENCE [LARGE SCALE GENOMIC DNA]</scope>
    <source>
        <strain evidence="11 12">QH-11</strain>
    </source>
</reference>
<evidence type="ECO:0000256" key="3">
    <source>
        <dbReference type="ARBA" id="ARBA00022670"/>
    </source>
</evidence>
<dbReference type="STRING" id="1136941.ACH46_10485"/>
<dbReference type="SUPFAM" id="SSF56235">
    <property type="entry name" value="N-terminal nucleophile aminohydrolases (Ntn hydrolases)"/>
    <property type="match status" value="1"/>
</dbReference>
<feature type="active site" description="Nucleophile" evidence="9">
    <location>
        <position position="49"/>
    </location>
</feature>
<evidence type="ECO:0000256" key="10">
    <source>
        <dbReference type="NCBIfam" id="TIGR03690"/>
    </source>
</evidence>
<reference evidence="12" key="1">
    <citation type="submission" date="2015-06" db="EMBL/GenBank/DDBJ databases">
        <title>Complete genome sequence and metabolic analysis of phthalate degradation pathway in Gordonia sp. QH-11.</title>
        <authorList>
            <person name="Jin D."/>
            <person name="Kong X."/>
            <person name="Bai Z."/>
        </authorList>
    </citation>
    <scope>NUCLEOTIDE SEQUENCE [LARGE SCALE GENOMIC DNA]</scope>
    <source>
        <strain evidence="12">QH-11</strain>
    </source>
</reference>